<evidence type="ECO:0000313" key="5">
    <source>
        <dbReference type="EMBL" id="SEQ62927.1"/>
    </source>
</evidence>
<dbReference type="EMBL" id="FOFA01000004">
    <property type="protein sequence ID" value="SEQ62927.1"/>
    <property type="molecule type" value="Genomic_DNA"/>
</dbReference>
<gene>
    <name evidence="5" type="ORF">SAMN05421756_104297</name>
</gene>
<dbReference type="AlphaFoldDB" id="A0A1H9HKU1"/>
<organism evidence="5 6">
    <name type="scientific">Microlunatus flavus</name>
    <dbReference type="NCBI Taxonomy" id="1036181"/>
    <lineage>
        <taxon>Bacteria</taxon>
        <taxon>Bacillati</taxon>
        <taxon>Actinomycetota</taxon>
        <taxon>Actinomycetes</taxon>
        <taxon>Propionibacteriales</taxon>
        <taxon>Propionibacteriaceae</taxon>
        <taxon>Microlunatus</taxon>
    </lineage>
</organism>
<evidence type="ECO:0000259" key="4">
    <source>
        <dbReference type="Pfam" id="PF13439"/>
    </source>
</evidence>
<proteinExistence type="predicted"/>
<dbReference type="InterPro" id="IPR028098">
    <property type="entry name" value="Glyco_trans_4-like_N"/>
</dbReference>
<accession>A0A1H9HKU1</accession>
<dbReference type="InterPro" id="IPR001296">
    <property type="entry name" value="Glyco_trans_1"/>
</dbReference>
<dbReference type="SUPFAM" id="SSF53756">
    <property type="entry name" value="UDP-Glycosyltransferase/glycogen phosphorylase"/>
    <property type="match status" value="1"/>
</dbReference>
<dbReference type="PANTHER" id="PTHR45947">
    <property type="entry name" value="SULFOQUINOVOSYL TRANSFERASE SQD2"/>
    <property type="match status" value="1"/>
</dbReference>
<sequence length="376" mass="39170">MPTTLVVTNDFPPRIGGIESFVAEVCRLLDDDVVVLASGPPGASASDAGRPYRVVRHRGLLLPTPDVARRAADLLRASGASRVVVGAAMPLGLLAPGLRRAGAEVVVALTHGHEVWWATLPGARAALRRVGDACDHLTTISGYTARRIAPALSPAARARLLRLPPPVAATFRPPARPNDRPDRPPTVVAVGRFVAQKGFDVLLRAWPAVVDGLPPARRPRLVLVGAGPDERRLRGLADAPGVAGTVTFAGALPAAEVSERLRAADVFALPVRTRLAGLNPEGLGLAALEAAACGLPVLVGRSGGAPETVLDGLSGHVLDSRDVGAWSAALLALLGDPVRARAMGEHGTRLVEERFGQAQARRTLRDALRLGSDPVP</sequence>
<keyword evidence="6" id="KW-1185">Reference proteome</keyword>
<dbReference type="PANTHER" id="PTHR45947:SF3">
    <property type="entry name" value="SULFOQUINOVOSYL TRANSFERASE SQD2"/>
    <property type="match status" value="1"/>
</dbReference>
<dbReference type="Proteomes" id="UP000198504">
    <property type="component" value="Unassembled WGS sequence"/>
</dbReference>
<dbReference type="Pfam" id="PF00534">
    <property type="entry name" value="Glycos_transf_1"/>
    <property type="match status" value="1"/>
</dbReference>
<dbReference type="InterPro" id="IPR050194">
    <property type="entry name" value="Glycosyltransferase_grp1"/>
</dbReference>
<keyword evidence="1 5" id="KW-0328">Glycosyltransferase</keyword>
<reference evidence="6" key="1">
    <citation type="submission" date="2016-10" db="EMBL/GenBank/DDBJ databases">
        <authorList>
            <person name="Varghese N."/>
            <person name="Submissions S."/>
        </authorList>
    </citation>
    <scope>NUCLEOTIDE SEQUENCE [LARGE SCALE GENOMIC DNA]</scope>
    <source>
        <strain evidence="6">CGMCC 4.6856</strain>
    </source>
</reference>
<feature type="domain" description="Glycosyltransferase subfamily 4-like N-terminal" evidence="4">
    <location>
        <begin position="15"/>
        <end position="156"/>
    </location>
</feature>
<evidence type="ECO:0000256" key="2">
    <source>
        <dbReference type="ARBA" id="ARBA00022679"/>
    </source>
</evidence>
<dbReference type="RefSeq" id="WP_232506331.1">
    <property type="nucleotide sequence ID" value="NZ_FOFA01000004.1"/>
</dbReference>
<dbReference type="STRING" id="1036181.SAMN05421756_104297"/>
<dbReference type="GO" id="GO:1901137">
    <property type="term" value="P:carbohydrate derivative biosynthetic process"/>
    <property type="evidence" value="ECO:0007669"/>
    <property type="project" value="UniProtKB-ARBA"/>
</dbReference>
<dbReference type="GO" id="GO:0016758">
    <property type="term" value="F:hexosyltransferase activity"/>
    <property type="evidence" value="ECO:0007669"/>
    <property type="project" value="TreeGrafter"/>
</dbReference>
<dbReference type="Gene3D" id="3.40.50.2000">
    <property type="entry name" value="Glycogen Phosphorylase B"/>
    <property type="match status" value="2"/>
</dbReference>
<protein>
    <submittedName>
        <fullName evidence="5">Phosphatidylinositol alpha-1,6-mannosyltransferase</fullName>
    </submittedName>
</protein>
<evidence type="ECO:0000256" key="1">
    <source>
        <dbReference type="ARBA" id="ARBA00022676"/>
    </source>
</evidence>
<dbReference type="CDD" id="cd03801">
    <property type="entry name" value="GT4_PimA-like"/>
    <property type="match status" value="1"/>
</dbReference>
<dbReference type="Pfam" id="PF13439">
    <property type="entry name" value="Glyco_transf_4"/>
    <property type="match status" value="1"/>
</dbReference>
<evidence type="ECO:0000313" key="6">
    <source>
        <dbReference type="Proteomes" id="UP000198504"/>
    </source>
</evidence>
<name>A0A1H9HKU1_9ACTN</name>
<keyword evidence="2 5" id="KW-0808">Transferase</keyword>
<evidence type="ECO:0000259" key="3">
    <source>
        <dbReference type="Pfam" id="PF00534"/>
    </source>
</evidence>
<feature type="domain" description="Glycosyl transferase family 1" evidence="3">
    <location>
        <begin position="178"/>
        <end position="348"/>
    </location>
</feature>